<evidence type="ECO:0000256" key="3">
    <source>
        <dbReference type="ARBA" id="ARBA00022960"/>
    </source>
</evidence>
<dbReference type="InterPro" id="IPR013221">
    <property type="entry name" value="Mur_ligase_cen"/>
</dbReference>
<dbReference type="InterPro" id="IPR000713">
    <property type="entry name" value="Mur_ligase_N"/>
</dbReference>
<dbReference type="NCBIfam" id="TIGR01085">
    <property type="entry name" value="murE"/>
    <property type="match status" value="1"/>
</dbReference>
<proteinExistence type="inferred from homology"/>
<feature type="binding site" evidence="7">
    <location>
        <begin position="96"/>
        <end position="102"/>
    </location>
    <ligand>
        <name>ATP</name>
        <dbReference type="ChEBI" id="CHEBI:30616"/>
    </ligand>
</feature>
<name>A0A133XG27_9RHOO</name>
<feature type="binding site" evidence="7">
    <location>
        <position position="370"/>
    </location>
    <ligand>
        <name>meso-2,6-diaminopimelate</name>
        <dbReference type="ChEBI" id="CHEBI:57791"/>
    </ligand>
</feature>
<feature type="binding site" evidence="7">
    <location>
        <position position="446"/>
    </location>
    <ligand>
        <name>meso-2,6-diaminopimelate</name>
        <dbReference type="ChEBI" id="CHEBI:57791"/>
    </ligand>
</feature>
<sequence length="481" mass="51212">MGIVPAGVADDSRQVQPGDLFLAYPGDLADGRLYIADALRRGAIAVLWQPGGDFAWNAALTVANLPVGTLRPLAGPLAHAVYGHPSEGLSLIAITGTNGKTTISQCLAKAYPKPCAIIGTLGAGFPDALVETGFTTPEATTLMRYLAQFRRERAAACALEASSIGIEEGRMNGARVDVAVFTNFTRDHLDYHLTMEAYAAAKEKLFAWPRLRTAIINLDDELGQKLIRETTALRVLGYAIGEPKRDFPALVRAEQLVDTPFGQRFELVVPNGRATVDTGLVGRYNIHNLLAVAAVLHDTGLPAAEVARRLSELTPPPGRMERVGGNGEPLVVVDYAHTPDALANALTALRDVATPRGGRLCVVFGCGGDRDKGKRPQMGALAAAQADRVLVTSDNPRSEAPQAIIEDILAGMTHAEVEADRAAAIRRAVLEADARDVILLAGKGHEPYQEIAGVRYPFSDVEQAQAALALRRTESKEGSAV</sequence>
<keyword evidence="6 7" id="KW-0961">Cell wall biogenesis/degradation</keyword>
<dbReference type="GO" id="GO:0009252">
    <property type="term" value="P:peptidoglycan biosynthetic process"/>
    <property type="evidence" value="ECO:0007669"/>
    <property type="project" value="UniProtKB-UniRule"/>
</dbReference>
<dbReference type="Gene3D" id="3.40.1190.10">
    <property type="entry name" value="Mur-like, catalytic domain"/>
    <property type="match status" value="1"/>
</dbReference>
<dbReference type="GO" id="GO:0051301">
    <property type="term" value="P:cell division"/>
    <property type="evidence" value="ECO:0007669"/>
    <property type="project" value="UniProtKB-KW"/>
</dbReference>
<evidence type="ECO:0000256" key="6">
    <source>
        <dbReference type="ARBA" id="ARBA00023316"/>
    </source>
</evidence>
<keyword evidence="7" id="KW-0547">Nucleotide-binding</keyword>
<protein>
    <recommendedName>
        <fullName evidence="7">UDP-N-acetylmuramoyl-L-alanyl-D-glutamate--2,6-diaminopimelate ligase</fullName>
        <ecNumber evidence="7">6.3.2.13</ecNumber>
    </recommendedName>
    <alternativeName>
        <fullName evidence="7">Meso-A2pm-adding enzyme</fullName>
    </alternativeName>
    <alternativeName>
        <fullName evidence="7">Meso-diaminopimelate-adding enzyme</fullName>
    </alternativeName>
    <alternativeName>
        <fullName evidence="7">UDP-MurNAc-L-Ala-D-Glu:meso-diaminopimelate ligase</fullName>
    </alternativeName>
    <alternativeName>
        <fullName evidence="7">UDP-MurNAc-tripeptide synthetase</fullName>
    </alternativeName>
    <alternativeName>
        <fullName evidence="7">UDP-N-acetylmuramyl-tripeptide synthetase</fullName>
    </alternativeName>
</protein>
<feature type="binding site" evidence="7">
    <location>
        <begin position="394"/>
        <end position="397"/>
    </location>
    <ligand>
        <name>meso-2,6-diaminopimelate</name>
        <dbReference type="ChEBI" id="CHEBI:57791"/>
    </ligand>
</feature>
<comment type="catalytic activity">
    <reaction evidence="7">
        <text>UDP-N-acetyl-alpha-D-muramoyl-L-alanyl-D-glutamate + meso-2,6-diaminopimelate + ATP = UDP-N-acetyl-alpha-D-muramoyl-L-alanyl-gamma-D-glutamyl-meso-2,6-diaminopimelate + ADP + phosphate + H(+)</text>
        <dbReference type="Rhea" id="RHEA:23676"/>
        <dbReference type="ChEBI" id="CHEBI:15378"/>
        <dbReference type="ChEBI" id="CHEBI:30616"/>
        <dbReference type="ChEBI" id="CHEBI:43474"/>
        <dbReference type="ChEBI" id="CHEBI:57791"/>
        <dbReference type="ChEBI" id="CHEBI:83900"/>
        <dbReference type="ChEBI" id="CHEBI:83905"/>
        <dbReference type="ChEBI" id="CHEBI:456216"/>
        <dbReference type="EC" id="6.3.2.13"/>
    </reaction>
</comment>
<feature type="short sequence motif" description="Meso-diaminopimelate recognition motif" evidence="7">
    <location>
        <begin position="394"/>
        <end position="397"/>
    </location>
</feature>
<dbReference type="PANTHER" id="PTHR23135:SF4">
    <property type="entry name" value="UDP-N-ACETYLMURAMOYL-L-ALANYL-D-GLUTAMATE--2,6-DIAMINOPIMELATE LIGASE MURE HOMOLOG, CHLOROPLASTIC"/>
    <property type="match status" value="1"/>
</dbReference>
<comment type="caution">
    <text evidence="12">The sequence shown here is derived from an EMBL/GenBank/DDBJ whole genome shotgun (WGS) entry which is preliminary data.</text>
</comment>
<dbReference type="SUPFAM" id="SSF53623">
    <property type="entry name" value="MurD-like peptide ligases, catalytic domain"/>
    <property type="match status" value="1"/>
</dbReference>
<dbReference type="GO" id="GO:0008765">
    <property type="term" value="F:UDP-N-acetylmuramoylalanyl-D-glutamate-2,6-diaminopimelate ligase activity"/>
    <property type="evidence" value="ECO:0007669"/>
    <property type="project" value="UniProtKB-UniRule"/>
</dbReference>
<keyword evidence="3 7" id="KW-0133">Cell shape</keyword>
<comment type="function">
    <text evidence="7">Catalyzes the addition of meso-diaminopimelic acid to the nucleotide precursor UDP-N-acetylmuramoyl-L-alanyl-D-glutamate (UMAG) in the biosynthesis of bacterial cell-wall peptidoglycan.</text>
</comment>
<dbReference type="Pfam" id="PF08245">
    <property type="entry name" value="Mur_ligase_M"/>
    <property type="match status" value="1"/>
</dbReference>
<comment type="cofactor">
    <cofactor evidence="7">
        <name>Mg(2+)</name>
        <dbReference type="ChEBI" id="CHEBI:18420"/>
    </cofactor>
</comment>
<dbReference type="NCBIfam" id="NF001126">
    <property type="entry name" value="PRK00139.1-4"/>
    <property type="match status" value="1"/>
</dbReference>
<keyword evidence="7" id="KW-0963">Cytoplasm</keyword>
<keyword evidence="5 7" id="KW-0131">Cell cycle</keyword>
<dbReference type="AlphaFoldDB" id="A0A133XG27"/>
<feature type="binding site" evidence="7">
    <location>
        <begin position="135"/>
        <end position="136"/>
    </location>
    <ligand>
        <name>UDP-N-acetyl-alpha-D-muramoyl-L-alanyl-D-glutamate</name>
        <dbReference type="ChEBI" id="CHEBI:83900"/>
    </ligand>
</feature>
<organism evidence="12 13">
    <name type="scientific">Dechloromonas denitrificans</name>
    <dbReference type="NCBI Taxonomy" id="281362"/>
    <lineage>
        <taxon>Bacteria</taxon>
        <taxon>Pseudomonadati</taxon>
        <taxon>Pseudomonadota</taxon>
        <taxon>Betaproteobacteria</taxon>
        <taxon>Rhodocyclales</taxon>
        <taxon>Azonexaceae</taxon>
        <taxon>Dechloromonas</taxon>
    </lineage>
</organism>
<feature type="binding site" evidence="7">
    <location>
        <position position="12"/>
    </location>
    <ligand>
        <name>UDP-N-acetyl-alpha-D-muramoyl-L-alanyl-D-glutamate</name>
        <dbReference type="ChEBI" id="CHEBI:83900"/>
    </ligand>
</feature>
<evidence type="ECO:0000256" key="8">
    <source>
        <dbReference type="RuleBase" id="RU004135"/>
    </source>
</evidence>
<keyword evidence="13" id="KW-1185">Reference proteome</keyword>
<dbReference type="GO" id="GO:0008360">
    <property type="term" value="P:regulation of cell shape"/>
    <property type="evidence" value="ECO:0007669"/>
    <property type="project" value="UniProtKB-KW"/>
</dbReference>
<evidence type="ECO:0000256" key="2">
    <source>
        <dbReference type="ARBA" id="ARBA00022618"/>
    </source>
</evidence>
<evidence type="ECO:0000259" key="11">
    <source>
        <dbReference type="Pfam" id="PF08245"/>
    </source>
</evidence>
<keyword evidence="2 7" id="KW-0132">Cell division</keyword>
<dbReference type="GO" id="GO:0071555">
    <property type="term" value="P:cell wall organization"/>
    <property type="evidence" value="ECO:0007669"/>
    <property type="project" value="UniProtKB-KW"/>
</dbReference>
<dbReference type="EMBL" id="LODL01000035">
    <property type="protein sequence ID" value="KXB29884.1"/>
    <property type="molecule type" value="Genomic_DNA"/>
</dbReference>
<gene>
    <name evidence="7" type="primary">murE</name>
    <name evidence="12" type="ORF">AT959_15360</name>
</gene>
<dbReference type="Proteomes" id="UP000070186">
    <property type="component" value="Unassembled WGS sequence"/>
</dbReference>
<keyword evidence="7" id="KW-0067">ATP-binding</keyword>
<feature type="binding site" evidence="7">
    <location>
        <position position="442"/>
    </location>
    <ligand>
        <name>meso-2,6-diaminopimelate</name>
        <dbReference type="ChEBI" id="CHEBI:57791"/>
    </ligand>
</feature>
<dbReference type="EC" id="6.3.2.13" evidence="7"/>
<feature type="domain" description="Mur ligase C-terminal" evidence="10">
    <location>
        <begin position="318"/>
        <end position="444"/>
    </location>
</feature>
<dbReference type="SUPFAM" id="SSF53244">
    <property type="entry name" value="MurD-like peptide ligases, peptide-binding domain"/>
    <property type="match status" value="1"/>
</dbReference>
<feature type="binding site" evidence="7">
    <location>
        <position position="170"/>
    </location>
    <ligand>
        <name>UDP-N-acetyl-alpha-D-muramoyl-L-alanyl-D-glutamate</name>
        <dbReference type="ChEBI" id="CHEBI:83900"/>
    </ligand>
</feature>
<evidence type="ECO:0000259" key="10">
    <source>
        <dbReference type="Pfam" id="PF02875"/>
    </source>
</evidence>
<evidence type="ECO:0000256" key="1">
    <source>
        <dbReference type="ARBA" id="ARBA00005898"/>
    </source>
</evidence>
<evidence type="ECO:0000259" key="9">
    <source>
        <dbReference type="Pfam" id="PF01225"/>
    </source>
</evidence>
<keyword evidence="7 12" id="KW-0436">Ligase</keyword>
<evidence type="ECO:0000313" key="12">
    <source>
        <dbReference type="EMBL" id="KXB29884.1"/>
    </source>
</evidence>
<dbReference type="GO" id="GO:0000287">
    <property type="term" value="F:magnesium ion binding"/>
    <property type="evidence" value="ECO:0007669"/>
    <property type="project" value="UniProtKB-UniRule"/>
</dbReference>
<dbReference type="STRING" id="281362.AT959_15360"/>
<feature type="modified residue" description="N6-carboxylysine" evidence="7">
    <location>
        <position position="202"/>
    </location>
</feature>
<dbReference type="SUPFAM" id="SSF63418">
    <property type="entry name" value="MurE/MurF N-terminal domain"/>
    <property type="match status" value="1"/>
</dbReference>
<keyword evidence="4 7" id="KW-0573">Peptidoglycan synthesis</keyword>
<dbReference type="Gene3D" id="3.40.1390.10">
    <property type="entry name" value="MurE/MurF, N-terminal domain"/>
    <property type="match status" value="1"/>
</dbReference>
<dbReference type="UniPathway" id="UPA00219"/>
<dbReference type="GO" id="GO:0005737">
    <property type="term" value="C:cytoplasm"/>
    <property type="evidence" value="ECO:0007669"/>
    <property type="project" value="UniProtKB-SubCell"/>
</dbReference>
<dbReference type="InterPro" id="IPR004101">
    <property type="entry name" value="Mur_ligase_C"/>
</dbReference>
<evidence type="ECO:0000256" key="4">
    <source>
        <dbReference type="ARBA" id="ARBA00022984"/>
    </source>
</evidence>
<feature type="binding site" evidence="7">
    <location>
        <position position="162"/>
    </location>
    <ligand>
        <name>UDP-N-acetyl-alpha-D-muramoyl-L-alanyl-D-glutamate</name>
        <dbReference type="ChEBI" id="CHEBI:83900"/>
    </ligand>
</feature>
<dbReference type="Pfam" id="PF01225">
    <property type="entry name" value="Mur_ligase"/>
    <property type="match status" value="1"/>
</dbReference>
<evidence type="ECO:0000256" key="5">
    <source>
        <dbReference type="ARBA" id="ARBA00023306"/>
    </source>
</evidence>
<dbReference type="Gene3D" id="3.90.190.20">
    <property type="entry name" value="Mur ligase, C-terminal domain"/>
    <property type="match status" value="1"/>
</dbReference>
<dbReference type="InterPro" id="IPR005761">
    <property type="entry name" value="UDP-N-AcMur-Glu-dNH2Pim_ligase"/>
</dbReference>
<dbReference type="InterPro" id="IPR035911">
    <property type="entry name" value="MurE/MurF_N"/>
</dbReference>
<accession>A0A133XG27</accession>
<evidence type="ECO:0000313" key="13">
    <source>
        <dbReference type="Proteomes" id="UP000070186"/>
    </source>
</evidence>
<reference evidence="12 13" key="1">
    <citation type="submission" date="2015-12" db="EMBL/GenBank/DDBJ databases">
        <title>Nitrous oxide reduction kinetics distinguish bacteria harboring typical versus atypical NosZ.</title>
        <authorList>
            <person name="Yoon S."/>
            <person name="Nissen S."/>
            <person name="Park D."/>
            <person name="Sanford R.A."/>
            <person name="Loeffler F.E."/>
        </authorList>
    </citation>
    <scope>NUCLEOTIDE SEQUENCE [LARGE SCALE GENOMIC DNA]</scope>
    <source>
        <strain evidence="12 13">ATCC BAA-841</strain>
    </source>
</reference>
<comment type="subcellular location">
    <subcellularLocation>
        <location evidence="7 8">Cytoplasm</location>
    </subcellularLocation>
</comment>
<dbReference type="GO" id="GO:0005524">
    <property type="term" value="F:ATP binding"/>
    <property type="evidence" value="ECO:0007669"/>
    <property type="project" value="UniProtKB-UniRule"/>
</dbReference>
<comment type="PTM">
    <text evidence="7">Carboxylation is probably crucial for Mg(2+) binding and, consequently, for the gamma-phosphate positioning of ATP.</text>
</comment>
<dbReference type="HAMAP" id="MF_00208">
    <property type="entry name" value="MurE"/>
    <property type="match status" value="1"/>
</dbReference>
<comment type="pathway">
    <text evidence="7 8">Cell wall biogenesis; peptidoglycan biosynthesis.</text>
</comment>
<comment type="similarity">
    <text evidence="1 7">Belongs to the MurCDEF family. MurE subfamily.</text>
</comment>
<feature type="domain" description="Mur ligase N-terminal catalytic" evidence="9">
    <location>
        <begin position="9"/>
        <end position="79"/>
    </location>
</feature>
<evidence type="ECO:0000256" key="7">
    <source>
        <dbReference type="HAMAP-Rule" id="MF_00208"/>
    </source>
</evidence>
<dbReference type="PANTHER" id="PTHR23135">
    <property type="entry name" value="MUR LIGASE FAMILY MEMBER"/>
    <property type="match status" value="1"/>
</dbReference>
<comment type="caution">
    <text evidence="7">Lacks conserved residue(s) required for the propagation of feature annotation.</text>
</comment>
<feature type="domain" description="Mur ligase central" evidence="11">
    <location>
        <begin position="94"/>
        <end position="295"/>
    </location>
</feature>
<dbReference type="Pfam" id="PF02875">
    <property type="entry name" value="Mur_ligase_C"/>
    <property type="match status" value="1"/>
</dbReference>
<dbReference type="InterPro" id="IPR036565">
    <property type="entry name" value="Mur-like_cat_sf"/>
</dbReference>
<keyword evidence="7" id="KW-0460">Magnesium</keyword>
<dbReference type="InterPro" id="IPR036615">
    <property type="entry name" value="Mur_ligase_C_dom_sf"/>
</dbReference>